<dbReference type="PRINTS" id="PR00420">
    <property type="entry name" value="RNGMNOXGNASE"/>
</dbReference>
<dbReference type="SUPFAM" id="SSF51905">
    <property type="entry name" value="FAD/NAD(P)-binding domain"/>
    <property type="match status" value="1"/>
</dbReference>
<dbReference type="AlphaFoldDB" id="A0A852ZSF4"/>
<reference evidence="5 6" key="1">
    <citation type="submission" date="2020-07" db="EMBL/GenBank/DDBJ databases">
        <title>Sequencing the genomes of 1000 actinobacteria strains.</title>
        <authorList>
            <person name="Klenk H.-P."/>
        </authorList>
    </citation>
    <scope>NUCLEOTIDE SEQUENCE [LARGE SCALE GENOMIC DNA]</scope>
    <source>
        <strain evidence="5 6">DSM 42178</strain>
    </source>
</reference>
<dbReference type="RefSeq" id="WP_179814115.1">
    <property type="nucleotide sequence ID" value="NZ_JACBZD010000001.1"/>
</dbReference>
<dbReference type="Gene3D" id="3.50.50.60">
    <property type="entry name" value="FAD/NAD(P)-binding domain"/>
    <property type="match status" value="1"/>
</dbReference>
<evidence type="ECO:0000259" key="4">
    <source>
        <dbReference type="Pfam" id="PF01494"/>
    </source>
</evidence>
<evidence type="ECO:0000256" key="3">
    <source>
        <dbReference type="ARBA" id="ARBA00022827"/>
    </source>
</evidence>
<dbReference type="InterPro" id="IPR050641">
    <property type="entry name" value="RIFMO-like"/>
</dbReference>
<keyword evidence="6" id="KW-1185">Reference proteome</keyword>
<dbReference type="Proteomes" id="UP000567795">
    <property type="component" value="Unassembled WGS sequence"/>
</dbReference>
<name>A0A852ZSF4_9ACTN</name>
<comment type="caution">
    <text evidence="5">The sequence shown here is derived from an EMBL/GenBank/DDBJ whole genome shotgun (WGS) entry which is preliminary data.</text>
</comment>
<evidence type="ECO:0000313" key="5">
    <source>
        <dbReference type="EMBL" id="NYI05366.1"/>
    </source>
</evidence>
<dbReference type="InterPro" id="IPR002938">
    <property type="entry name" value="FAD-bd"/>
</dbReference>
<dbReference type="GO" id="GO:0071949">
    <property type="term" value="F:FAD binding"/>
    <property type="evidence" value="ECO:0007669"/>
    <property type="project" value="InterPro"/>
</dbReference>
<comment type="cofactor">
    <cofactor evidence="1">
        <name>FAD</name>
        <dbReference type="ChEBI" id="CHEBI:57692"/>
    </cofactor>
</comment>
<evidence type="ECO:0000256" key="2">
    <source>
        <dbReference type="ARBA" id="ARBA00022630"/>
    </source>
</evidence>
<organism evidence="5 6">
    <name type="scientific">Allostreptomyces psammosilenae</name>
    <dbReference type="NCBI Taxonomy" id="1892865"/>
    <lineage>
        <taxon>Bacteria</taxon>
        <taxon>Bacillati</taxon>
        <taxon>Actinomycetota</taxon>
        <taxon>Actinomycetes</taxon>
        <taxon>Kitasatosporales</taxon>
        <taxon>Streptomycetaceae</taxon>
        <taxon>Allostreptomyces</taxon>
    </lineage>
</organism>
<keyword evidence="3" id="KW-0274">FAD</keyword>
<accession>A0A852ZSF4</accession>
<proteinExistence type="predicted"/>
<sequence>MTGSTAEVLVVGAGPTGLTLACTLLQHGVAVRVVERRKAPATAPKALILWTGALEVLDRLGVSERIREGSVPLNHASYWSKGRRIGQIGFDVLAGTRFPNPLSAPQTVTEAALLARLEELGGKVEWETKLTDLKKIGTEAVEAVLESADGTTERPTVGWVVAADGIHSEVRRAAGIAYEGDTYDREFILGDGVFDGSLPADEAQYHMTPDGVMVAVPLPGGGHRVFFDVAAGVSSDQPSMEQIQALMDARGPGGWTYREDWWRSRFRVHAKVAPNFRSGRVFVAGDAAHCHSPAGGQGLNTGVQDGFNLGWKLACVVRGGDESLLDSYDVERRPTSVAAIRMADMQTRMWLVRSPIGRTVRDTGMRVLSQSGLLAKRVVPTLAQYDLDLSSSPAVRDLRAGAPSGRAAAGRLRPGFRVPGLELRAVAGRSAESLHAYSASGRHTLLVVPAAGGGQDASAVAARLRERVSGTDYQDLVDVLLLVAPGTAAAGGDNPGYDVAEVAGGALPSGDVAEVAWVRPDGVVGACAAASDADRLVGLLPFVPSGEGAERTAA</sequence>
<dbReference type="PANTHER" id="PTHR43004">
    <property type="entry name" value="TRK SYSTEM POTASSIUM UPTAKE PROTEIN"/>
    <property type="match status" value="1"/>
</dbReference>
<dbReference type="InterPro" id="IPR036188">
    <property type="entry name" value="FAD/NAD-bd_sf"/>
</dbReference>
<dbReference type="GO" id="GO:0016709">
    <property type="term" value="F:oxidoreductase activity, acting on paired donors, with incorporation or reduction of molecular oxygen, NAD(P)H as one donor, and incorporation of one atom of oxygen"/>
    <property type="evidence" value="ECO:0007669"/>
    <property type="project" value="UniProtKB-ARBA"/>
</dbReference>
<dbReference type="EMBL" id="JACBZD010000001">
    <property type="protein sequence ID" value="NYI05366.1"/>
    <property type="molecule type" value="Genomic_DNA"/>
</dbReference>
<protein>
    <submittedName>
        <fullName evidence="5">2-polyprenyl-6-methoxyphenol hydroxylase-like FAD-dependent oxidoreductase</fullName>
    </submittedName>
</protein>
<dbReference type="Pfam" id="PF01494">
    <property type="entry name" value="FAD_binding_3"/>
    <property type="match status" value="1"/>
</dbReference>
<evidence type="ECO:0000313" key="6">
    <source>
        <dbReference type="Proteomes" id="UP000567795"/>
    </source>
</evidence>
<dbReference type="PANTHER" id="PTHR43004:SF19">
    <property type="entry name" value="BINDING MONOOXYGENASE, PUTATIVE (JCVI)-RELATED"/>
    <property type="match status" value="1"/>
</dbReference>
<feature type="domain" description="FAD-binding" evidence="4">
    <location>
        <begin position="6"/>
        <end position="341"/>
    </location>
</feature>
<evidence type="ECO:0000256" key="1">
    <source>
        <dbReference type="ARBA" id="ARBA00001974"/>
    </source>
</evidence>
<dbReference type="Gene3D" id="3.30.70.2450">
    <property type="match status" value="1"/>
</dbReference>
<gene>
    <name evidence="5" type="ORF">FHU37_002309</name>
</gene>
<keyword evidence="2" id="KW-0285">Flavoprotein</keyword>